<keyword evidence="2" id="KW-0521">NADP</keyword>
<dbReference type="InterPro" id="IPR036291">
    <property type="entry name" value="NAD(P)-bd_dom_sf"/>
</dbReference>
<comment type="caution">
    <text evidence="4">The sequence shown here is derived from an EMBL/GenBank/DDBJ whole genome shotgun (WGS) entry which is preliminary data.</text>
</comment>
<dbReference type="PANTHER" id="PTHR42748">
    <property type="entry name" value="NITROGEN METABOLITE REPRESSION PROTEIN NMRA FAMILY MEMBER"/>
    <property type="match status" value="1"/>
</dbReference>
<dbReference type="InterPro" id="IPR008030">
    <property type="entry name" value="NmrA-like"/>
</dbReference>
<evidence type="ECO:0000313" key="5">
    <source>
        <dbReference type="Proteomes" id="UP001304895"/>
    </source>
</evidence>
<name>A0AAN6ZEP5_9PEZI</name>
<dbReference type="Proteomes" id="UP001304895">
    <property type="component" value="Unassembled WGS sequence"/>
</dbReference>
<sequence>MGLMGRLARPRSTFHVTSFSSCIFVPPLPTAAEMAKTVTVVGATGAQGKGVVAAFINDPAYHVRAITRNPTSPAAQALAAQGAEVVAANLDDLASLKTAFAGSHIVFGVTNFFEPFATLQSAAKAMEIETQQGINLARAAAATAGLEHYIWSTLPNSTAVSGGRHHVPHFEGKSAVDAYIRGSEPVLLRRTTFLWVTWYHSNYGFPMFAPYWIPAAGKHVQLGNYAPDTPIQTIGDVSANIAPFVRAVVEQPDRTRDGAVVLASSESHTAADMLQLWAAAKGKKAQFVRVSGEDFRELWPLWGEELGVMMEYWDACREKSWTEPGGTKVLTKEDLGVVGLQALEEAYKGLVL</sequence>
<dbReference type="Gene3D" id="3.90.25.10">
    <property type="entry name" value="UDP-galactose 4-epimerase, domain 1"/>
    <property type="match status" value="1"/>
</dbReference>
<dbReference type="Pfam" id="PF05368">
    <property type="entry name" value="NmrA"/>
    <property type="match status" value="1"/>
</dbReference>
<reference evidence="4" key="1">
    <citation type="journal article" date="2023" name="Mol. Phylogenet. Evol.">
        <title>Genome-scale phylogeny and comparative genomics of the fungal order Sordariales.</title>
        <authorList>
            <person name="Hensen N."/>
            <person name="Bonometti L."/>
            <person name="Westerberg I."/>
            <person name="Brannstrom I.O."/>
            <person name="Guillou S."/>
            <person name="Cros-Aarteil S."/>
            <person name="Calhoun S."/>
            <person name="Haridas S."/>
            <person name="Kuo A."/>
            <person name="Mondo S."/>
            <person name="Pangilinan J."/>
            <person name="Riley R."/>
            <person name="LaButti K."/>
            <person name="Andreopoulos B."/>
            <person name="Lipzen A."/>
            <person name="Chen C."/>
            <person name="Yan M."/>
            <person name="Daum C."/>
            <person name="Ng V."/>
            <person name="Clum A."/>
            <person name="Steindorff A."/>
            <person name="Ohm R.A."/>
            <person name="Martin F."/>
            <person name="Silar P."/>
            <person name="Natvig D.O."/>
            <person name="Lalanne C."/>
            <person name="Gautier V."/>
            <person name="Ament-Velasquez S.L."/>
            <person name="Kruys A."/>
            <person name="Hutchinson M.I."/>
            <person name="Powell A.J."/>
            <person name="Barry K."/>
            <person name="Miller A.N."/>
            <person name="Grigoriev I.V."/>
            <person name="Debuchy R."/>
            <person name="Gladieux P."/>
            <person name="Hiltunen Thoren M."/>
            <person name="Johannesson H."/>
        </authorList>
    </citation>
    <scope>NUCLEOTIDE SEQUENCE</scope>
    <source>
        <strain evidence="4">CBS 123565</strain>
    </source>
</reference>
<evidence type="ECO:0000259" key="3">
    <source>
        <dbReference type="Pfam" id="PF05368"/>
    </source>
</evidence>
<dbReference type="PANTHER" id="PTHR42748:SF28">
    <property type="entry name" value="NMRA-LIKE DOMAIN-CONTAINING PROTEIN"/>
    <property type="match status" value="1"/>
</dbReference>
<dbReference type="InterPro" id="IPR051164">
    <property type="entry name" value="NmrA-like_oxidored"/>
</dbReference>
<comment type="similarity">
    <text evidence="1">Belongs to the NmrA-type oxidoreductase family.</text>
</comment>
<evidence type="ECO:0000256" key="2">
    <source>
        <dbReference type="ARBA" id="ARBA00022857"/>
    </source>
</evidence>
<organism evidence="4 5">
    <name type="scientific">Trichocladium antarcticum</name>
    <dbReference type="NCBI Taxonomy" id="1450529"/>
    <lineage>
        <taxon>Eukaryota</taxon>
        <taxon>Fungi</taxon>
        <taxon>Dikarya</taxon>
        <taxon>Ascomycota</taxon>
        <taxon>Pezizomycotina</taxon>
        <taxon>Sordariomycetes</taxon>
        <taxon>Sordariomycetidae</taxon>
        <taxon>Sordariales</taxon>
        <taxon>Chaetomiaceae</taxon>
        <taxon>Trichocladium</taxon>
    </lineage>
</organism>
<dbReference type="CDD" id="cd05251">
    <property type="entry name" value="NmrA_like_SDR_a"/>
    <property type="match status" value="1"/>
</dbReference>
<dbReference type="GO" id="GO:0005634">
    <property type="term" value="C:nucleus"/>
    <property type="evidence" value="ECO:0007669"/>
    <property type="project" value="TreeGrafter"/>
</dbReference>
<dbReference type="PROSITE" id="PS51257">
    <property type="entry name" value="PROKAR_LIPOPROTEIN"/>
    <property type="match status" value="1"/>
</dbReference>
<gene>
    <name evidence="4" type="ORF">BT67DRAFT_292152</name>
</gene>
<evidence type="ECO:0000256" key="1">
    <source>
        <dbReference type="ARBA" id="ARBA00006328"/>
    </source>
</evidence>
<dbReference type="EMBL" id="MU853407">
    <property type="protein sequence ID" value="KAK4135128.1"/>
    <property type="molecule type" value="Genomic_DNA"/>
</dbReference>
<dbReference type="Gene3D" id="3.40.50.720">
    <property type="entry name" value="NAD(P)-binding Rossmann-like Domain"/>
    <property type="match status" value="1"/>
</dbReference>
<accession>A0AAN6ZEP5</accession>
<protein>
    <submittedName>
        <fullName evidence="4">NAD(P)-binding protein</fullName>
    </submittedName>
</protein>
<dbReference type="SUPFAM" id="SSF51735">
    <property type="entry name" value="NAD(P)-binding Rossmann-fold domains"/>
    <property type="match status" value="1"/>
</dbReference>
<dbReference type="AlphaFoldDB" id="A0AAN6ZEP5"/>
<feature type="domain" description="NmrA-like" evidence="3">
    <location>
        <begin position="35"/>
        <end position="312"/>
    </location>
</feature>
<reference evidence="4" key="2">
    <citation type="submission" date="2023-05" db="EMBL/GenBank/DDBJ databases">
        <authorList>
            <consortium name="Lawrence Berkeley National Laboratory"/>
            <person name="Steindorff A."/>
            <person name="Hensen N."/>
            <person name="Bonometti L."/>
            <person name="Westerberg I."/>
            <person name="Brannstrom I.O."/>
            <person name="Guillou S."/>
            <person name="Cros-Aarteil S."/>
            <person name="Calhoun S."/>
            <person name="Haridas S."/>
            <person name="Kuo A."/>
            <person name="Mondo S."/>
            <person name="Pangilinan J."/>
            <person name="Riley R."/>
            <person name="Labutti K."/>
            <person name="Andreopoulos B."/>
            <person name="Lipzen A."/>
            <person name="Chen C."/>
            <person name="Yanf M."/>
            <person name="Daum C."/>
            <person name="Ng V."/>
            <person name="Clum A."/>
            <person name="Ohm R."/>
            <person name="Martin F."/>
            <person name="Silar P."/>
            <person name="Natvig D."/>
            <person name="Lalanne C."/>
            <person name="Gautier V."/>
            <person name="Ament-Velasquez S.L."/>
            <person name="Kruys A."/>
            <person name="Hutchinson M.I."/>
            <person name="Powell A.J."/>
            <person name="Barry K."/>
            <person name="Miller A.N."/>
            <person name="Grigoriev I.V."/>
            <person name="Debuchy R."/>
            <person name="Gladieux P."/>
            <person name="Thoren M.H."/>
            <person name="Johannesson H."/>
        </authorList>
    </citation>
    <scope>NUCLEOTIDE SEQUENCE</scope>
    <source>
        <strain evidence="4">CBS 123565</strain>
    </source>
</reference>
<proteinExistence type="inferred from homology"/>
<keyword evidence="5" id="KW-1185">Reference proteome</keyword>
<evidence type="ECO:0000313" key="4">
    <source>
        <dbReference type="EMBL" id="KAK4135128.1"/>
    </source>
</evidence>